<dbReference type="Proteomes" id="UP000674938">
    <property type="component" value="Unassembled WGS sequence"/>
</dbReference>
<protein>
    <submittedName>
        <fullName evidence="1">Uncharacterized protein</fullName>
    </submittedName>
</protein>
<sequence length="102" mass="12098">MKQLTISQSEGERLIQAVKGLGWAWQTYQREVPDGWYEFKYQPVLRQFMASDMEDQLLSQVRATWFKRIKLPVTVYRELMELATIYEELQDALDHPPYGSQP</sequence>
<gene>
    <name evidence="1" type="ORF">I6N95_04325</name>
</gene>
<dbReference type="EMBL" id="JAEEGA010000002">
    <property type="protein sequence ID" value="MBP1040234.1"/>
    <property type="molecule type" value="Genomic_DNA"/>
</dbReference>
<accession>A0A940P2G4</accession>
<organism evidence="1 2">
    <name type="scientific">Vagococcus allomyrinae</name>
    <dbReference type="NCBI Taxonomy" id="2794353"/>
    <lineage>
        <taxon>Bacteria</taxon>
        <taxon>Bacillati</taxon>
        <taxon>Bacillota</taxon>
        <taxon>Bacilli</taxon>
        <taxon>Lactobacillales</taxon>
        <taxon>Enterococcaceae</taxon>
        <taxon>Vagococcus</taxon>
    </lineage>
</organism>
<comment type="caution">
    <text evidence="1">The sequence shown here is derived from an EMBL/GenBank/DDBJ whole genome shotgun (WGS) entry which is preliminary data.</text>
</comment>
<dbReference type="RefSeq" id="WP_209525126.1">
    <property type="nucleotide sequence ID" value="NZ_JAEEGA010000002.1"/>
</dbReference>
<dbReference type="AlphaFoldDB" id="A0A940P2G4"/>
<name>A0A940P2G4_9ENTE</name>
<evidence type="ECO:0000313" key="1">
    <source>
        <dbReference type="EMBL" id="MBP1040234.1"/>
    </source>
</evidence>
<keyword evidence="2" id="KW-1185">Reference proteome</keyword>
<proteinExistence type="predicted"/>
<reference evidence="1" key="1">
    <citation type="submission" date="2020-12" db="EMBL/GenBank/DDBJ databases">
        <title>Vagococcus allomyrinae sp. nov. and Enterococcus lavae sp. nov., isolated from the larvae of Allomyrina dichotoma.</title>
        <authorList>
            <person name="Lee S.D."/>
        </authorList>
    </citation>
    <scope>NUCLEOTIDE SEQUENCE</scope>
    <source>
        <strain evidence="1">BWB3-3</strain>
    </source>
</reference>
<evidence type="ECO:0000313" key="2">
    <source>
        <dbReference type="Proteomes" id="UP000674938"/>
    </source>
</evidence>